<protein>
    <submittedName>
        <fullName evidence="1">Uncharacterized protein</fullName>
    </submittedName>
</protein>
<evidence type="ECO:0000313" key="2">
    <source>
        <dbReference type="Proteomes" id="UP001279734"/>
    </source>
</evidence>
<dbReference type="Proteomes" id="UP001279734">
    <property type="component" value="Unassembled WGS sequence"/>
</dbReference>
<keyword evidence="2" id="KW-1185">Reference proteome</keyword>
<organism evidence="1 2">
    <name type="scientific">Nepenthes gracilis</name>
    <name type="common">Slender pitcher plant</name>
    <dbReference type="NCBI Taxonomy" id="150966"/>
    <lineage>
        <taxon>Eukaryota</taxon>
        <taxon>Viridiplantae</taxon>
        <taxon>Streptophyta</taxon>
        <taxon>Embryophyta</taxon>
        <taxon>Tracheophyta</taxon>
        <taxon>Spermatophyta</taxon>
        <taxon>Magnoliopsida</taxon>
        <taxon>eudicotyledons</taxon>
        <taxon>Gunneridae</taxon>
        <taxon>Pentapetalae</taxon>
        <taxon>Caryophyllales</taxon>
        <taxon>Nepenthaceae</taxon>
        <taxon>Nepenthes</taxon>
    </lineage>
</organism>
<evidence type="ECO:0000313" key="1">
    <source>
        <dbReference type="EMBL" id="GMH16949.1"/>
    </source>
</evidence>
<gene>
    <name evidence="1" type="ORF">Nepgr_018790</name>
</gene>
<dbReference type="AlphaFoldDB" id="A0AAD3XUD1"/>
<sequence length="69" mass="7892">MKRRGAGRIFKLRLPLERPASGWCPNSILDFPLDRPARAASERRDLCMLLVLPPDRRARALSERHSAAR</sequence>
<name>A0AAD3XUD1_NEPGR</name>
<dbReference type="EMBL" id="BSYO01000017">
    <property type="protein sequence ID" value="GMH16949.1"/>
    <property type="molecule type" value="Genomic_DNA"/>
</dbReference>
<proteinExistence type="predicted"/>
<comment type="caution">
    <text evidence="1">The sequence shown here is derived from an EMBL/GenBank/DDBJ whole genome shotgun (WGS) entry which is preliminary data.</text>
</comment>
<accession>A0AAD3XUD1</accession>
<reference evidence="1" key="1">
    <citation type="submission" date="2023-05" db="EMBL/GenBank/DDBJ databases">
        <title>Nepenthes gracilis genome sequencing.</title>
        <authorList>
            <person name="Fukushima K."/>
        </authorList>
    </citation>
    <scope>NUCLEOTIDE SEQUENCE</scope>
    <source>
        <strain evidence="1">SING2019-196</strain>
    </source>
</reference>